<evidence type="ECO:0000256" key="4">
    <source>
        <dbReference type="ARBA" id="ARBA00022679"/>
    </source>
</evidence>
<organism evidence="9 10">
    <name type="scientific">Kerstersia gyiorum</name>
    <dbReference type="NCBI Taxonomy" id="206506"/>
    <lineage>
        <taxon>Bacteria</taxon>
        <taxon>Pseudomonadati</taxon>
        <taxon>Pseudomonadota</taxon>
        <taxon>Betaproteobacteria</taxon>
        <taxon>Burkholderiales</taxon>
        <taxon>Alcaligenaceae</taxon>
        <taxon>Kerstersia</taxon>
    </lineage>
</organism>
<dbReference type="InterPro" id="IPR018357">
    <property type="entry name" value="Hexapep_transf_CS"/>
</dbReference>
<dbReference type="EMBL" id="LBNE01000002">
    <property type="protein sequence ID" value="KKO72774.1"/>
    <property type="molecule type" value="Genomic_DNA"/>
</dbReference>
<evidence type="ECO:0000313" key="10">
    <source>
        <dbReference type="Proteomes" id="UP000078084"/>
    </source>
</evidence>
<comment type="caution">
    <text evidence="9">The sequence shown here is derived from an EMBL/GenBank/DDBJ whole genome shotgun (WGS) entry which is preliminary data.</text>
</comment>
<gene>
    <name evidence="9" type="ORF">AAV32_06290</name>
</gene>
<dbReference type="Proteomes" id="UP000078084">
    <property type="component" value="Unassembled WGS sequence"/>
</dbReference>
<dbReference type="CDD" id="cd03349">
    <property type="entry name" value="LbH_XAT"/>
    <property type="match status" value="1"/>
</dbReference>
<dbReference type="PROSITE" id="PS00101">
    <property type="entry name" value="HEXAPEP_TRANSFERASES"/>
    <property type="match status" value="1"/>
</dbReference>
<dbReference type="PANTHER" id="PTHR43300:SF12">
    <property type="entry name" value="CHLORAMPHENICOL ACETYLTRANSFERASE"/>
    <property type="match status" value="1"/>
</dbReference>
<dbReference type="AlphaFoldDB" id="A0A171KV57"/>
<evidence type="ECO:0000256" key="7">
    <source>
        <dbReference type="ARBA" id="ARBA00023315"/>
    </source>
</evidence>
<dbReference type="Pfam" id="PF00132">
    <property type="entry name" value="Hexapep"/>
    <property type="match status" value="1"/>
</dbReference>
<dbReference type="SUPFAM" id="SSF51161">
    <property type="entry name" value="Trimeric LpxA-like enzymes"/>
    <property type="match status" value="1"/>
</dbReference>
<dbReference type="EC" id="2.3.1.28" evidence="2"/>
<evidence type="ECO:0000256" key="5">
    <source>
        <dbReference type="ARBA" id="ARBA00022737"/>
    </source>
</evidence>
<dbReference type="Gene3D" id="2.160.10.10">
    <property type="entry name" value="Hexapeptide repeat proteins"/>
    <property type="match status" value="1"/>
</dbReference>
<dbReference type="STRING" id="206506.AAV32_06290"/>
<evidence type="ECO:0000256" key="8">
    <source>
        <dbReference type="ARBA" id="ARBA00047633"/>
    </source>
</evidence>
<dbReference type="InterPro" id="IPR011004">
    <property type="entry name" value="Trimer_LpxA-like_sf"/>
</dbReference>
<keyword evidence="5" id="KW-0677">Repeat</keyword>
<evidence type="ECO:0000256" key="3">
    <source>
        <dbReference type="ARBA" id="ARBA00020291"/>
    </source>
</evidence>
<dbReference type="GO" id="GO:0046677">
    <property type="term" value="P:response to antibiotic"/>
    <property type="evidence" value="ECO:0007669"/>
    <property type="project" value="UniProtKB-KW"/>
</dbReference>
<keyword evidence="10" id="KW-1185">Reference proteome</keyword>
<dbReference type="GO" id="GO:0008811">
    <property type="term" value="F:chloramphenicol O-acetyltransferase activity"/>
    <property type="evidence" value="ECO:0007669"/>
    <property type="project" value="UniProtKB-EC"/>
</dbReference>
<evidence type="ECO:0000313" key="9">
    <source>
        <dbReference type="EMBL" id="KKO72774.1"/>
    </source>
</evidence>
<keyword evidence="6" id="KW-0046">Antibiotic resistance</keyword>
<accession>A0A171KV57</accession>
<protein>
    <recommendedName>
        <fullName evidence="3">Chloramphenicol acetyltransferase</fullName>
        <ecNumber evidence="2">2.3.1.28</ecNumber>
    </recommendedName>
</protein>
<dbReference type="PATRIC" id="fig|206506.3.peg.1347"/>
<reference evidence="9 10" key="1">
    <citation type="submission" date="2015-04" db="EMBL/GenBank/DDBJ databases">
        <title>Genome sequence of Kerstersia gyiorum CG1.</title>
        <authorList>
            <person name="Greninger A.L."/>
            <person name="Kozyreva V."/>
            <person name="Chaturvedi V."/>
        </authorList>
    </citation>
    <scope>NUCLEOTIDE SEQUENCE [LARGE SCALE GENOMIC DNA]</scope>
    <source>
        <strain evidence="9 10">CG1</strain>
    </source>
</reference>
<evidence type="ECO:0000256" key="2">
    <source>
        <dbReference type="ARBA" id="ARBA00013235"/>
    </source>
</evidence>
<dbReference type="PANTHER" id="PTHR43300">
    <property type="entry name" value="ACETYLTRANSFERASE"/>
    <property type="match status" value="1"/>
</dbReference>
<comment type="catalytic activity">
    <reaction evidence="8">
        <text>chloramphenicol + acetyl-CoA = chloramphenicol 3-acetate + CoA</text>
        <dbReference type="Rhea" id="RHEA:18421"/>
        <dbReference type="ChEBI" id="CHEBI:16730"/>
        <dbReference type="ChEBI" id="CHEBI:17698"/>
        <dbReference type="ChEBI" id="CHEBI:57287"/>
        <dbReference type="ChEBI" id="CHEBI:57288"/>
        <dbReference type="EC" id="2.3.1.28"/>
    </reaction>
</comment>
<evidence type="ECO:0000256" key="6">
    <source>
        <dbReference type="ARBA" id="ARBA00023251"/>
    </source>
</evidence>
<proteinExistence type="inferred from homology"/>
<comment type="similarity">
    <text evidence="1">Belongs to the transferase hexapeptide repeat family.</text>
</comment>
<sequence length="223" mass="24671">MKQENGMTPSKHWSRVEYLHESVRNPNIHIRGTHSYYSDAWSGSFEQSVVRYLYGDEYSLQAWDPLWPIDQLYIGDYVCIGAQAVILMGGNHTHRMDWFSLYPFVETLEQAYVGKGDTTIGDGAWIGMRAMIMPGVTIGEGAVVASGAIVTKDVAPYTVVAGNPAVPIRQRFAAATVESVLALGIYRWSEEKFEALRPLLCGSDFGALLAAAEHFDASRTSSR</sequence>
<keyword evidence="4 9" id="KW-0808">Transferase</keyword>
<keyword evidence="7" id="KW-0012">Acyltransferase</keyword>
<evidence type="ECO:0000256" key="1">
    <source>
        <dbReference type="ARBA" id="ARBA00007274"/>
    </source>
</evidence>
<dbReference type="InterPro" id="IPR050179">
    <property type="entry name" value="Trans_hexapeptide_repeat"/>
</dbReference>
<dbReference type="InterPro" id="IPR001451">
    <property type="entry name" value="Hexapep"/>
</dbReference>
<name>A0A171KV57_9BURK</name>